<dbReference type="EC" id="2.4.1.255" evidence="3"/>
<dbReference type="Pfam" id="PF14559">
    <property type="entry name" value="TPR_19"/>
    <property type="match status" value="1"/>
</dbReference>
<evidence type="ECO:0000313" key="11">
    <source>
        <dbReference type="Proteomes" id="UP000030762"/>
    </source>
</evidence>
<evidence type="ECO:0000256" key="4">
    <source>
        <dbReference type="ARBA" id="ARBA00022676"/>
    </source>
</evidence>
<keyword evidence="11" id="KW-1185">Reference proteome</keyword>
<feature type="domain" description="O-GlcNAc transferase C-terminal" evidence="9">
    <location>
        <begin position="506"/>
        <end position="631"/>
    </location>
</feature>
<name>T0R253_SAPDV</name>
<evidence type="ECO:0000256" key="7">
    <source>
        <dbReference type="ARBA" id="ARBA00022803"/>
    </source>
</evidence>
<evidence type="ECO:0000256" key="6">
    <source>
        <dbReference type="ARBA" id="ARBA00022737"/>
    </source>
</evidence>
<dbReference type="SUPFAM" id="SSF48452">
    <property type="entry name" value="TPR-like"/>
    <property type="match status" value="1"/>
</dbReference>
<dbReference type="Proteomes" id="UP000030762">
    <property type="component" value="Unassembled WGS sequence"/>
</dbReference>
<accession>T0R253</accession>
<dbReference type="GO" id="GO:0006493">
    <property type="term" value="P:protein O-linked glycosylation"/>
    <property type="evidence" value="ECO:0007669"/>
    <property type="project" value="TreeGrafter"/>
</dbReference>
<organism evidence="10 11">
    <name type="scientific">Saprolegnia diclina (strain VS20)</name>
    <dbReference type="NCBI Taxonomy" id="1156394"/>
    <lineage>
        <taxon>Eukaryota</taxon>
        <taxon>Sar</taxon>
        <taxon>Stramenopiles</taxon>
        <taxon>Oomycota</taxon>
        <taxon>Saprolegniomycetes</taxon>
        <taxon>Saprolegniales</taxon>
        <taxon>Saprolegniaceae</taxon>
        <taxon>Saprolegnia</taxon>
    </lineage>
</organism>
<dbReference type="VEuPathDB" id="FungiDB:SDRG_16050"/>
<comment type="pathway">
    <text evidence="1">Protein modification; protein glycosylation.</text>
</comment>
<protein>
    <recommendedName>
        <fullName evidence="3">protein O-GlcNAc transferase</fullName>
        <ecNumber evidence="3">2.4.1.255</ecNumber>
    </recommendedName>
</protein>
<dbReference type="GO" id="GO:0097363">
    <property type="term" value="F:protein O-acetylglucosaminyltransferase activity"/>
    <property type="evidence" value="ECO:0007669"/>
    <property type="project" value="UniProtKB-EC"/>
</dbReference>
<dbReference type="SMART" id="SM00028">
    <property type="entry name" value="TPR"/>
    <property type="match status" value="3"/>
</dbReference>
<keyword evidence="6" id="KW-0677">Repeat</keyword>
<proteinExistence type="inferred from homology"/>
<dbReference type="eggNOG" id="KOG4626">
    <property type="taxonomic scope" value="Eukaryota"/>
</dbReference>
<dbReference type="Pfam" id="PF13414">
    <property type="entry name" value="TPR_11"/>
    <property type="match status" value="1"/>
</dbReference>
<dbReference type="Gene3D" id="1.25.40.10">
    <property type="entry name" value="Tetratricopeptide repeat domain"/>
    <property type="match status" value="1"/>
</dbReference>
<dbReference type="OrthoDB" id="9991317at2759"/>
<dbReference type="Pfam" id="PF13432">
    <property type="entry name" value="TPR_16"/>
    <property type="match status" value="1"/>
</dbReference>
<dbReference type="EMBL" id="JH767242">
    <property type="protein sequence ID" value="EQC26098.1"/>
    <property type="molecule type" value="Genomic_DNA"/>
</dbReference>
<keyword evidence="4" id="KW-0328">Glycosyltransferase</keyword>
<dbReference type="InterPro" id="IPR019734">
    <property type="entry name" value="TPR_rpt"/>
</dbReference>
<dbReference type="PANTHER" id="PTHR44998:SF1">
    <property type="entry name" value="UDP-N-ACETYLGLUCOSAMINE--PEPTIDE N-ACETYLGLUCOSAMINYLTRANSFERASE 110 KDA SUBUNIT"/>
    <property type="match status" value="1"/>
</dbReference>
<evidence type="ECO:0000313" key="10">
    <source>
        <dbReference type="EMBL" id="EQC26098.1"/>
    </source>
</evidence>
<dbReference type="Gene3D" id="3.40.50.2000">
    <property type="entry name" value="Glycogen Phosphorylase B"/>
    <property type="match status" value="1"/>
</dbReference>
<dbReference type="InterPro" id="IPR011990">
    <property type="entry name" value="TPR-like_helical_dom_sf"/>
</dbReference>
<keyword evidence="5" id="KW-0808">Transferase</keyword>
<evidence type="ECO:0000256" key="1">
    <source>
        <dbReference type="ARBA" id="ARBA00004922"/>
    </source>
</evidence>
<sequence length="856" mass="95421">MMWRLLLLAAFCRAESPHDAIFAALHSPPIEILSPTQNQVLESSSLSIGIVVREPSRALENPQVCVGVAPVARRESSNMSENCFEQTNMTTFHATNLEPGTRYHVNVQLVDRGNVIAMSLRHFRVAAVPLEHSYVTVEVALEAAKDLYIDGQLEAAMAIYERILDQVPDHEGATYVYAVVLVETKQDETLISVLDAALRRNPSHATYHNLIAISLRRTGQLDAALEHWRRAIELDPNFIRAQMNLGSVLQDHGYLEDALRELLAVAHRLDDLRDNSLEYEAASRLCSLFIDLDKLPNAHRCFQSAVERWPQDAPFHIAYGNLFWRSDDVEAALDLYLAVQHHDVTAMVYAAVARERQGDAEGSAALLDKAQALAITQGKPFSYIQVHRALVLPWMHPSDDRSVDAVRAAMEASLEALTDLQSDDVAPSRRRFSLGLPLHAHLRNNKHLRAKIADAFRGLLPAATTQGTAQRFDSPHFGAVANLPRTRIGFVGRLAPASWLRETFDALIQQLDTQRFEVFLLTLHAEEDGAANYIEHIVVLADAVTEAAAEIRSCRIDVLVYPSLGDDATTFALSLLRLAAVQAVWYGLPETSGVPTIDYFVTSTLEAPGHEDHYTEALFPLTGLGFFVALHEPAPVPTLTVNDVRTLQKKLFNWPLEDPIRVYVLPTDIVSMHADMVVAIKRLLRLDKFACVLIASTAQSTTLESQLLQRIGLHNARVQFGRLESVHSMRIYMRGADVVLQPLYTPRVEPTLHALREGVPIVTLPRAYWRTRLAAAMLDKVGVADVCVTQTVGSYVRRAIQLASKRALRDEVIQRMTLGQEALFEDETAVTEWTRFFTFATEGPTSQRQPILLSMT</sequence>
<dbReference type="AlphaFoldDB" id="T0R253"/>
<dbReference type="GeneID" id="19956777"/>
<comment type="similarity">
    <text evidence="2">Belongs to the glycosyltransferase 41 family. O-GlcNAc transferase subfamily.</text>
</comment>
<dbReference type="STRING" id="1156394.T0R253"/>
<dbReference type="InterPro" id="IPR029489">
    <property type="entry name" value="OGT/SEC/SPY_C"/>
</dbReference>
<evidence type="ECO:0000256" key="3">
    <source>
        <dbReference type="ARBA" id="ARBA00011970"/>
    </source>
</evidence>
<evidence type="ECO:0000259" key="9">
    <source>
        <dbReference type="Pfam" id="PF13844"/>
    </source>
</evidence>
<dbReference type="PROSITE" id="PS50005">
    <property type="entry name" value="TPR"/>
    <property type="match status" value="1"/>
</dbReference>
<dbReference type="OMA" id="HADRCLN"/>
<evidence type="ECO:0000256" key="2">
    <source>
        <dbReference type="ARBA" id="ARBA00005386"/>
    </source>
</evidence>
<dbReference type="Gene3D" id="3.40.50.11380">
    <property type="match status" value="1"/>
</dbReference>
<keyword evidence="7 8" id="KW-0802">TPR repeat</keyword>
<dbReference type="Pfam" id="PF13844">
    <property type="entry name" value="Glyco_transf_41"/>
    <property type="match status" value="1"/>
</dbReference>
<gene>
    <name evidence="10" type="ORF">SDRG_16050</name>
</gene>
<dbReference type="InParanoid" id="T0R253"/>
<feature type="repeat" description="TPR" evidence="8">
    <location>
        <begin position="205"/>
        <end position="238"/>
    </location>
</feature>
<dbReference type="PANTHER" id="PTHR44998">
    <property type="match status" value="1"/>
</dbReference>
<evidence type="ECO:0000256" key="5">
    <source>
        <dbReference type="ARBA" id="ARBA00022679"/>
    </source>
</evidence>
<evidence type="ECO:0000256" key="8">
    <source>
        <dbReference type="PROSITE-ProRule" id="PRU00339"/>
    </source>
</evidence>
<dbReference type="RefSeq" id="XP_008620465.1">
    <property type="nucleotide sequence ID" value="XM_008622243.1"/>
</dbReference>
<reference evidence="10 11" key="1">
    <citation type="submission" date="2012-04" db="EMBL/GenBank/DDBJ databases">
        <title>The Genome Sequence of Saprolegnia declina VS20.</title>
        <authorList>
            <consortium name="The Broad Institute Genome Sequencing Platform"/>
            <person name="Russ C."/>
            <person name="Nusbaum C."/>
            <person name="Tyler B."/>
            <person name="van West P."/>
            <person name="Dieguez-Uribeondo J."/>
            <person name="de Bruijn I."/>
            <person name="Tripathy S."/>
            <person name="Jiang R."/>
            <person name="Young S.K."/>
            <person name="Zeng Q."/>
            <person name="Gargeya S."/>
            <person name="Fitzgerald M."/>
            <person name="Haas B."/>
            <person name="Abouelleil A."/>
            <person name="Alvarado L."/>
            <person name="Arachchi H.M."/>
            <person name="Berlin A."/>
            <person name="Chapman S.B."/>
            <person name="Goldberg J."/>
            <person name="Griggs A."/>
            <person name="Gujja S."/>
            <person name="Hansen M."/>
            <person name="Howarth C."/>
            <person name="Imamovic A."/>
            <person name="Larimer J."/>
            <person name="McCowen C."/>
            <person name="Montmayeur A."/>
            <person name="Murphy C."/>
            <person name="Neiman D."/>
            <person name="Pearson M."/>
            <person name="Priest M."/>
            <person name="Roberts A."/>
            <person name="Saif S."/>
            <person name="Shea T."/>
            <person name="Sisk P."/>
            <person name="Sykes S."/>
            <person name="Wortman J."/>
            <person name="Nusbaum C."/>
            <person name="Birren B."/>
        </authorList>
    </citation>
    <scope>NUCLEOTIDE SEQUENCE [LARGE SCALE GENOMIC DNA]</scope>
    <source>
        <strain evidence="10 11">VS20</strain>
    </source>
</reference>